<dbReference type="EMBL" id="JAWRVI010000160">
    <property type="protein sequence ID" value="KAK4073338.1"/>
    <property type="molecule type" value="Genomic_DNA"/>
</dbReference>
<feature type="compositionally biased region" description="Polar residues" evidence="4">
    <location>
        <begin position="15"/>
        <end position="30"/>
    </location>
</feature>
<sequence>MVKRTGGVRTARAATRSQTVRNRTPPTETTPIWNIETIEDHAVDENACAEARLPANLLTLSQGVLKFLIKWEGFDAECDKTWEPEQNLQ</sequence>
<evidence type="ECO:0000313" key="6">
    <source>
        <dbReference type="EMBL" id="KAK4073338.1"/>
    </source>
</evidence>
<dbReference type="InterPro" id="IPR023780">
    <property type="entry name" value="Chromo_domain"/>
</dbReference>
<reference evidence="6 7" key="1">
    <citation type="journal article" date="2024" name="Microbiol. Resour. Announc.">
        <title>Genome annotations for the ascomycete fungi Trichoderma harzianum, Trichoderma aggressivum, and Purpureocillium lilacinum.</title>
        <authorList>
            <person name="Beijen E.P.W."/>
            <person name="Ohm R.A."/>
        </authorList>
    </citation>
    <scope>NUCLEOTIDE SEQUENCE [LARGE SCALE GENOMIC DNA]</scope>
    <source>
        <strain evidence="6 7">CBS 150709</strain>
    </source>
</reference>
<dbReference type="PROSITE" id="PS00598">
    <property type="entry name" value="CHROMO_1"/>
    <property type="match status" value="1"/>
</dbReference>
<keyword evidence="7" id="KW-1185">Reference proteome</keyword>
<comment type="subunit">
    <text evidence="2">Component of the NuA4 histone acetyltransferase complex.</text>
</comment>
<evidence type="ECO:0000256" key="4">
    <source>
        <dbReference type="SAM" id="MobiDB-lite"/>
    </source>
</evidence>
<comment type="caution">
    <text evidence="6">The sequence shown here is derived from an EMBL/GenBank/DDBJ whole genome shotgun (WGS) entry which is preliminary data.</text>
</comment>
<evidence type="ECO:0000259" key="5">
    <source>
        <dbReference type="PROSITE" id="PS50013"/>
    </source>
</evidence>
<feature type="domain" description="Chromo" evidence="5">
    <location>
        <begin position="33"/>
        <end position="89"/>
    </location>
</feature>
<evidence type="ECO:0000313" key="7">
    <source>
        <dbReference type="Proteomes" id="UP001287286"/>
    </source>
</evidence>
<dbReference type="InterPro" id="IPR000953">
    <property type="entry name" value="Chromo/chromo_shadow_dom"/>
</dbReference>
<protein>
    <recommendedName>
        <fullName evidence="5">Chromo domain-containing protein</fullName>
    </recommendedName>
</protein>
<keyword evidence="3" id="KW-0539">Nucleus</keyword>
<dbReference type="CDD" id="cd00024">
    <property type="entry name" value="CD_CSD"/>
    <property type="match status" value="1"/>
</dbReference>
<evidence type="ECO:0000256" key="1">
    <source>
        <dbReference type="ARBA" id="ARBA00004123"/>
    </source>
</evidence>
<dbReference type="Proteomes" id="UP001287286">
    <property type="component" value="Unassembled WGS sequence"/>
</dbReference>
<organism evidence="6 7">
    <name type="scientific">Purpureocillium lilacinum</name>
    <name type="common">Paecilomyces lilacinus</name>
    <dbReference type="NCBI Taxonomy" id="33203"/>
    <lineage>
        <taxon>Eukaryota</taxon>
        <taxon>Fungi</taxon>
        <taxon>Dikarya</taxon>
        <taxon>Ascomycota</taxon>
        <taxon>Pezizomycotina</taxon>
        <taxon>Sordariomycetes</taxon>
        <taxon>Hypocreomycetidae</taxon>
        <taxon>Hypocreales</taxon>
        <taxon>Ophiocordycipitaceae</taxon>
        <taxon>Purpureocillium</taxon>
    </lineage>
</organism>
<comment type="subcellular location">
    <subcellularLocation>
        <location evidence="1">Nucleus</location>
    </subcellularLocation>
</comment>
<dbReference type="Pfam" id="PF00385">
    <property type="entry name" value="Chromo"/>
    <property type="match status" value="1"/>
</dbReference>
<dbReference type="InterPro" id="IPR023779">
    <property type="entry name" value="Chromodomain_CS"/>
</dbReference>
<dbReference type="InterPro" id="IPR016197">
    <property type="entry name" value="Chromo-like_dom_sf"/>
</dbReference>
<dbReference type="Gene3D" id="2.40.50.40">
    <property type="match status" value="1"/>
</dbReference>
<evidence type="ECO:0000256" key="2">
    <source>
        <dbReference type="ARBA" id="ARBA00011353"/>
    </source>
</evidence>
<dbReference type="SUPFAM" id="SSF54160">
    <property type="entry name" value="Chromo domain-like"/>
    <property type="match status" value="1"/>
</dbReference>
<dbReference type="PROSITE" id="PS50013">
    <property type="entry name" value="CHROMO_2"/>
    <property type="match status" value="1"/>
</dbReference>
<gene>
    <name evidence="6" type="ORF">Purlil1_13045</name>
</gene>
<evidence type="ECO:0000256" key="3">
    <source>
        <dbReference type="ARBA" id="ARBA00023242"/>
    </source>
</evidence>
<accession>A0ABR0BF45</accession>
<feature type="region of interest" description="Disordered" evidence="4">
    <location>
        <begin position="1"/>
        <end position="30"/>
    </location>
</feature>
<proteinExistence type="predicted"/>
<name>A0ABR0BF45_PURLI</name>